<evidence type="ECO:0000313" key="2">
    <source>
        <dbReference type="EMBL" id="TYL88457.1"/>
    </source>
</evidence>
<dbReference type="GO" id="GO:0016787">
    <property type="term" value="F:hydrolase activity"/>
    <property type="evidence" value="ECO:0007669"/>
    <property type="project" value="UniProtKB-KW"/>
</dbReference>
<gene>
    <name evidence="2" type="ORF">FXB40_39075</name>
</gene>
<feature type="domain" description="Dienelactone hydrolase" evidence="1">
    <location>
        <begin position="16"/>
        <end position="221"/>
    </location>
</feature>
<protein>
    <submittedName>
        <fullName evidence="2">Dienelactone hydrolase family protein</fullName>
    </submittedName>
</protein>
<dbReference type="RefSeq" id="WP_148777580.1">
    <property type="nucleotide sequence ID" value="NZ_VSSS01000067.1"/>
</dbReference>
<dbReference type="Pfam" id="PF01738">
    <property type="entry name" value="DLH"/>
    <property type="match status" value="1"/>
</dbReference>
<name>A0A5D3KDT4_9BRAD</name>
<dbReference type="OrthoDB" id="9771666at2"/>
<proteinExistence type="predicted"/>
<evidence type="ECO:0000313" key="3">
    <source>
        <dbReference type="Proteomes" id="UP000324758"/>
    </source>
</evidence>
<organism evidence="2 3">
    <name type="scientific">Bradyrhizobium rifense</name>
    <dbReference type="NCBI Taxonomy" id="515499"/>
    <lineage>
        <taxon>Bacteria</taxon>
        <taxon>Pseudomonadati</taxon>
        <taxon>Pseudomonadota</taxon>
        <taxon>Alphaproteobacteria</taxon>
        <taxon>Hyphomicrobiales</taxon>
        <taxon>Nitrobacteraceae</taxon>
        <taxon>Bradyrhizobium</taxon>
    </lineage>
</organism>
<dbReference type="Proteomes" id="UP000324758">
    <property type="component" value="Unassembled WGS sequence"/>
</dbReference>
<sequence>MGQDIKLTASDNFQLGAYRADPSGAPNGAVVVIQEIFGVNHHIRSVCDRLAGEGYVAIAPSIFDRTTPGFQSGYTPDEVAAARKFVANPDWEAMLRDTQAAIDAVKSVGPVGIIGFCLGGSVAFVAATRLNGLTAAIGYYGGAVVRFADEKPKVPTQLHFGEKDAGIPLTDVETVKAKRPDVEIFIYSGAQHGFHCDERPSYDKASSEIAWPRSLAFFAKHLK</sequence>
<dbReference type="InterPro" id="IPR029058">
    <property type="entry name" value="AB_hydrolase_fold"/>
</dbReference>
<dbReference type="PANTHER" id="PTHR46623">
    <property type="entry name" value="CARBOXYMETHYLENEBUTENOLIDASE-RELATED"/>
    <property type="match status" value="1"/>
</dbReference>
<dbReference type="SUPFAM" id="SSF53474">
    <property type="entry name" value="alpha/beta-Hydrolases"/>
    <property type="match status" value="1"/>
</dbReference>
<dbReference type="PANTHER" id="PTHR46623:SF6">
    <property type="entry name" value="ALPHA_BETA-HYDROLASES SUPERFAMILY PROTEIN"/>
    <property type="match status" value="1"/>
</dbReference>
<dbReference type="EMBL" id="VSSS01000067">
    <property type="protein sequence ID" value="TYL88457.1"/>
    <property type="molecule type" value="Genomic_DNA"/>
</dbReference>
<accession>A0A5D3KDT4</accession>
<dbReference type="InterPro" id="IPR051049">
    <property type="entry name" value="Dienelactone_hydrolase-like"/>
</dbReference>
<keyword evidence="2" id="KW-0378">Hydrolase</keyword>
<dbReference type="InterPro" id="IPR002925">
    <property type="entry name" value="Dienelactn_hydro"/>
</dbReference>
<dbReference type="AlphaFoldDB" id="A0A5D3KDT4"/>
<keyword evidence="3" id="KW-1185">Reference proteome</keyword>
<comment type="caution">
    <text evidence="2">The sequence shown here is derived from an EMBL/GenBank/DDBJ whole genome shotgun (WGS) entry which is preliminary data.</text>
</comment>
<dbReference type="Gene3D" id="3.40.50.1820">
    <property type="entry name" value="alpha/beta hydrolase"/>
    <property type="match status" value="1"/>
</dbReference>
<reference evidence="2 3" key="1">
    <citation type="submission" date="2019-08" db="EMBL/GenBank/DDBJ databases">
        <title>Bradyrhizobium hipponensis sp. nov., a rhizobium isolated from a Lupinus angustifolius root nodule in Tunisia.</title>
        <authorList>
            <person name="Off K."/>
            <person name="Rejili M."/>
            <person name="Mars M."/>
            <person name="Brachmann A."/>
            <person name="Marin M."/>
        </authorList>
    </citation>
    <scope>NUCLEOTIDE SEQUENCE [LARGE SCALE GENOMIC DNA]</scope>
    <source>
        <strain evidence="2 3">CTAW71</strain>
    </source>
</reference>
<evidence type="ECO:0000259" key="1">
    <source>
        <dbReference type="Pfam" id="PF01738"/>
    </source>
</evidence>